<proteinExistence type="predicted"/>
<dbReference type="OrthoDB" id="10003767at2759"/>
<organism evidence="2">
    <name type="scientific">Laccaria bicolor (strain S238N-H82 / ATCC MYA-4686)</name>
    <name type="common">Bicoloured deceiver</name>
    <name type="synonym">Laccaria laccata var. bicolor</name>
    <dbReference type="NCBI Taxonomy" id="486041"/>
    <lineage>
        <taxon>Eukaryota</taxon>
        <taxon>Fungi</taxon>
        <taxon>Dikarya</taxon>
        <taxon>Basidiomycota</taxon>
        <taxon>Agaricomycotina</taxon>
        <taxon>Agaricomycetes</taxon>
        <taxon>Agaricomycetidae</taxon>
        <taxon>Agaricales</taxon>
        <taxon>Agaricineae</taxon>
        <taxon>Hydnangiaceae</taxon>
        <taxon>Laccaria</taxon>
    </lineage>
</organism>
<sequence>MFVLWDADGNEIRDEYPHDILRHPEDVAFNLDTIVGRLEEIGESDIVALHQLAQNHYIVLDASTKDGRHFIVRIARDSVPSFGSDRIANIHSYARIALDFFRINAPDGIGSISSFKSTANARPDKPILGPCISPSGFHTPSNIFESIEEYFRWLISVKKTSTAVGTTKPDLDEAQVTLEQLENLILEAVSGYDAELLRGVPSHQDFSGQNVFINDEGLITNVIDWEFHVVKPAVLAADYPTWIRYNGTGDPRPADAKLLREEYDAMVKKEDPEYYHALKAGTFCRMAEEWLLDDIEDIGCRRMKAWLNNFLE</sequence>
<reference evidence="1 2" key="1">
    <citation type="journal article" date="2008" name="Nature">
        <title>The genome of Laccaria bicolor provides insights into mycorrhizal symbiosis.</title>
        <authorList>
            <person name="Martin F."/>
            <person name="Aerts A."/>
            <person name="Ahren D."/>
            <person name="Brun A."/>
            <person name="Danchin E.G.J."/>
            <person name="Duchaussoy F."/>
            <person name="Gibon J."/>
            <person name="Kohler A."/>
            <person name="Lindquist E."/>
            <person name="Pereda V."/>
            <person name="Salamov A."/>
            <person name="Shapiro H.J."/>
            <person name="Wuyts J."/>
            <person name="Blaudez D."/>
            <person name="Buee M."/>
            <person name="Brokstein P."/>
            <person name="Canbaeck B."/>
            <person name="Cohen D."/>
            <person name="Courty P.E."/>
            <person name="Coutinho P.M."/>
            <person name="Delaruelle C."/>
            <person name="Detter J.C."/>
            <person name="Deveau A."/>
            <person name="DiFazio S."/>
            <person name="Duplessis S."/>
            <person name="Fraissinet-Tachet L."/>
            <person name="Lucic E."/>
            <person name="Frey-Klett P."/>
            <person name="Fourrey C."/>
            <person name="Feussner I."/>
            <person name="Gay G."/>
            <person name="Grimwood J."/>
            <person name="Hoegger P.J."/>
            <person name="Jain P."/>
            <person name="Kilaru S."/>
            <person name="Labbe J."/>
            <person name="Lin Y.C."/>
            <person name="Legue V."/>
            <person name="Le Tacon F."/>
            <person name="Marmeisse R."/>
            <person name="Melayah D."/>
            <person name="Montanini B."/>
            <person name="Muratet M."/>
            <person name="Nehls U."/>
            <person name="Niculita-Hirzel H."/>
            <person name="Oudot-Le Secq M.P."/>
            <person name="Peter M."/>
            <person name="Quesneville H."/>
            <person name="Rajashekar B."/>
            <person name="Reich M."/>
            <person name="Rouhier N."/>
            <person name="Schmutz J."/>
            <person name="Yin T."/>
            <person name="Chalot M."/>
            <person name="Henrissat B."/>
            <person name="Kuees U."/>
            <person name="Lucas S."/>
            <person name="Van de Peer Y."/>
            <person name="Podila G.K."/>
            <person name="Polle A."/>
            <person name="Pukkila P.J."/>
            <person name="Richardson P.M."/>
            <person name="Rouze P."/>
            <person name="Sanders I.R."/>
            <person name="Stajich J.E."/>
            <person name="Tunlid A."/>
            <person name="Tuskan G."/>
            <person name="Grigoriev I.V."/>
        </authorList>
    </citation>
    <scope>NUCLEOTIDE SEQUENCE [LARGE SCALE GENOMIC DNA]</scope>
    <source>
        <strain evidence="2">S238N-H82 / ATCC MYA-4686</strain>
    </source>
</reference>
<dbReference type="RefSeq" id="XP_001875762.1">
    <property type="nucleotide sequence ID" value="XM_001875727.1"/>
</dbReference>
<keyword evidence="2" id="KW-1185">Reference proteome</keyword>
<evidence type="ECO:0000313" key="1">
    <source>
        <dbReference type="EMBL" id="EDR13264.1"/>
    </source>
</evidence>
<dbReference type="GeneID" id="6071317"/>
<gene>
    <name evidence="1" type="ORF">LACBIDRAFT_322797</name>
</gene>
<dbReference type="SUPFAM" id="SSF56112">
    <property type="entry name" value="Protein kinase-like (PK-like)"/>
    <property type="match status" value="1"/>
</dbReference>
<dbReference type="HOGENOM" id="CLU_834369_0_0_1"/>
<evidence type="ECO:0000313" key="2">
    <source>
        <dbReference type="Proteomes" id="UP000001194"/>
    </source>
</evidence>
<dbReference type="InParanoid" id="B0CV43"/>
<dbReference type="KEGG" id="lbc:LACBIDRAFT_322797"/>
<dbReference type="EMBL" id="DS547093">
    <property type="protein sequence ID" value="EDR13264.1"/>
    <property type="molecule type" value="Genomic_DNA"/>
</dbReference>
<dbReference type="InterPro" id="IPR011009">
    <property type="entry name" value="Kinase-like_dom_sf"/>
</dbReference>
<dbReference type="AlphaFoldDB" id="B0CV43"/>
<name>B0CV43_LACBS</name>
<accession>B0CV43</accession>
<protein>
    <submittedName>
        <fullName evidence="1">Predicted protein</fullName>
    </submittedName>
</protein>
<dbReference type="Proteomes" id="UP000001194">
    <property type="component" value="Unassembled WGS sequence"/>
</dbReference>